<dbReference type="Proteomes" id="UP000199226">
    <property type="component" value="Unassembled WGS sequence"/>
</dbReference>
<dbReference type="InterPro" id="IPR052163">
    <property type="entry name" value="DGC-Regulatory_Protein"/>
</dbReference>
<name>A0A1G9R234_9SPHI</name>
<dbReference type="CDD" id="cd00082">
    <property type="entry name" value="HisKA"/>
    <property type="match status" value="1"/>
</dbReference>
<evidence type="ECO:0000313" key="6">
    <source>
        <dbReference type="Proteomes" id="UP000199226"/>
    </source>
</evidence>
<sequence>MRTWFENRSTTKKDMMQLLHAYKQIIDLNAICSVTDPDGKIIYVNDKFCEVSKYSREELIGQDHRIVNSNYHPSSVFKGLWDTIQSGKIWRSDVRSKAKDGSFFWLDSTIVPIHDENGVITEFFSLRIPINDRKKIEEEQKAYVKNLEKMLFMVSHEVRQPVSQILGAVSLLEDDNSISKENSELCSALKASAANLDVFTKKLTAFMNGLRPETDKVSDSSSDTNL</sequence>
<dbReference type="EMBL" id="FNHH01000007">
    <property type="protein sequence ID" value="SDM16505.1"/>
    <property type="molecule type" value="Genomic_DNA"/>
</dbReference>
<accession>A0A1G9R234</accession>
<evidence type="ECO:0000259" key="4">
    <source>
        <dbReference type="PROSITE" id="PS50113"/>
    </source>
</evidence>
<dbReference type="SMART" id="SM00086">
    <property type="entry name" value="PAC"/>
    <property type="match status" value="1"/>
</dbReference>
<dbReference type="InterPro" id="IPR001610">
    <property type="entry name" value="PAC"/>
</dbReference>
<dbReference type="AlphaFoldDB" id="A0A1G9R234"/>
<organism evidence="5 6">
    <name type="scientific">Daejeonella rubra</name>
    <dbReference type="NCBI Taxonomy" id="990371"/>
    <lineage>
        <taxon>Bacteria</taxon>
        <taxon>Pseudomonadati</taxon>
        <taxon>Bacteroidota</taxon>
        <taxon>Sphingobacteriia</taxon>
        <taxon>Sphingobacteriales</taxon>
        <taxon>Sphingobacteriaceae</taxon>
        <taxon>Daejeonella</taxon>
    </lineage>
</organism>
<dbReference type="SUPFAM" id="SSF55785">
    <property type="entry name" value="PYP-like sensor domain (PAS domain)"/>
    <property type="match status" value="1"/>
</dbReference>
<gene>
    <name evidence="5" type="ORF">SAMN05421813_10729</name>
</gene>
<dbReference type="EC" id="2.7.13.3" evidence="2"/>
<proteinExistence type="predicted"/>
<dbReference type="PANTHER" id="PTHR46663">
    <property type="entry name" value="DIGUANYLATE CYCLASE DGCT-RELATED"/>
    <property type="match status" value="1"/>
</dbReference>
<dbReference type="InterPro" id="IPR000014">
    <property type="entry name" value="PAS"/>
</dbReference>
<dbReference type="PROSITE" id="PS50113">
    <property type="entry name" value="PAC"/>
    <property type="match status" value="1"/>
</dbReference>
<dbReference type="SMART" id="SM00091">
    <property type="entry name" value="PAS"/>
    <property type="match status" value="1"/>
</dbReference>
<dbReference type="OrthoDB" id="9759607at2"/>
<dbReference type="CDD" id="cd00130">
    <property type="entry name" value="PAS"/>
    <property type="match status" value="1"/>
</dbReference>
<keyword evidence="6" id="KW-1185">Reference proteome</keyword>
<dbReference type="Gene3D" id="3.30.450.20">
    <property type="entry name" value="PAS domain"/>
    <property type="match status" value="1"/>
</dbReference>
<dbReference type="InterPro" id="IPR035965">
    <property type="entry name" value="PAS-like_dom_sf"/>
</dbReference>
<dbReference type="InterPro" id="IPR003661">
    <property type="entry name" value="HisK_dim/P_dom"/>
</dbReference>
<reference evidence="6" key="1">
    <citation type="submission" date="2016-10" db="EMBL/GenBank/DDBJ databases">
        <authorList>
            <person name="Varghese N."/>
            <person name="Submissions S."/>
        </authorList>
    </citation>
    <scope>NUCLEOTIDE SEQUENCE [LARGE SCALE GENOMIC DNA]</scope>
    <source>
        <strain evidence="6">DSM 24536</strain>
    </source>
</reference>
<dbReference type="PANTHER" id="PTHR46663:SF3">
    <property type="entry name" value="SLL0267 PROTEIN"/>
    <property type="match status" value="1"/>
</dbReference>
<feature type="domain" description="PAS" evidence="3">
    <location>
        <begin position="34"/>
        <end position="75"/>
    </location>
</feature>
<comment type="catalytic activity">
    <reaction evidence="1">
        <text>ATP + protein L-histidine = ADP + protein N-phospho-L-histidine.</text>
        <dbReference type="EC" id="2.7.13.3"/>
    </reaction>
</comment>
<dbReference type="SUPFAM" id="SSF47384">
    <property type="entry name" value="Homodimeric domain of signal transducing histidine kinase"/>
    <property type="match status" value="1"/>
</dbReference>
<evidence type="ECO:0000256" key="2">
    <source>
        <dbReference type="ARBA" id="ARBA00012438"/>
    </source>
</evidence>
<protein>
    <recommendedName>
        <fullName evidence="2">histidine kinase</fullName>
        <ecNumber evidence="2">2.7.13.3</ecNumber>
    </recommendedName>
</protein>
<dbReference type="STRING" id="990371.SAMN05421813_10729"/>
<evidence type="ECO:0000259" key="3">
    <source>
        <dbReference type="PROSITE" id="PS50112"/>
    </source>
</evidence>
<dbReference type="RefSeq" id="WP_090702435.1">
    <property type="nucleotide sequence ID" value="NZ_FNHH01000007.1"/>
</dbReference>
<evidence type="ECO:0000313" key="5">
    <source>
        <dbReference type="EMBL" id="SDM16505.1"/>
    </source>
</evidence>
<dbReference type="InterPro" id="IPR036097">
    <property type="entry name" value="HisK_dim/P_sf"/>
</dbReference>
<dbReference type="Pfam" id="PF13426">
    <property type="entry name" value="PAS_9"/>
    <property type="match status" value="1"/>
</dbReference>
<dbReference type="InterPro" id="IPR000700">
    <property type="entry name" value="PAS-assoc_C"/>
</dbReference>
<dbReference type="Gene3D" id="1.10.287.130">
    <property type="match status" value="1"/>
</dbReference>
<dbReference type="NCBIfam" id="TIGR00229">
    <property type="entry name" value="sensory_box"/>
    <property type="match status" value="1"/>
</dbReference>
<feature type="domain" description="PAC" evidence="4">
    <location>
        <begin position="90"/>
        <end position="142"/>
    </location>
</feature>
<dbReference type="GO" id="GO:0000155">
    <property type="term" value="F:phosphorelay sensor kinase activity"/>
    <property type="evidence" value="ECO:0007669"/>
    <property type="project" value="InterPro"/>
</dbReference>
<dbReference type="PROSITE" id="PS50112">
    <property type="entry name" value="PAS"/>
    <property type="match status" value="1"/>
</dbReference>
<evidence type="ECO:0000256" key="1">
    <source>
        <dbReference type="ARBA" id="ARBA00000085"/>
    </source>
</evidence>